<proteinExistence type="predicted"/>
<evidence type="ECO:0000313" key="3">
    <source>
        <dbReference type="Proteomes" id="UP001054837"/>
    </source>
</evidence>
<dbReference type="EMBL" id="BPLQ01011382">
    <property type="protein sequence ID" value="GIY57700.1"/>
    <property type="molecule type" value="Genomic_DNA"/>
</dbReference>
<sequence>MDCVSGKGANKKNSTHDHSHGGEIQQSKANSQVFKTQHATGYFFHLQKKQSKNVKKLYWELDSDFLESGFYLHVAKVFILLVGDSFSVLFRNDICILKSSFQGTCCGWRYLKE</sequence>
<accession>A0AAV4UIN8</accession>
<comment type="caution">
    <text evidence="2">The sequence shown here is derived from an EMBL/GenBank/DDBJ whole genome shotgun (WGS) entry which is preliminary data.</text>
</comment>
<feature type="region of interest" description="Disordered" evidence="1">
    <location>
        <begin position="1"/>
        <end position="30"/>
    </location>
</feature>
<dbReference type="Proteomes" id="UP001054837">
    <property type="component" value="Unassembled WGS sequence"/>
</dbReference>
<name>A0AAV4UIN8_9ARAC</name>
<gene>
    <name evidence="2" type="ORF">CDAR_435081</name>
</gene>
<keyword evidence="3" id="KW-1185">Reference proteome</keyword>
<evidence type="ECO:0000256" key="1">
    <source>
        <dbReference type="SAM" id="MobiDB-lite"/>
    </source>
</evidence>
<dbReference type="AlphaFoldDB" id="A0AAV4UIN8"/>
<protein>
    <submittedName>
        <fullName evidence="2">Uncharacterized protein</fullName>
    </submittedName>
</protein>
<organism evidence="2 3">
    <name type="scientific">Caerostris darwini</name>
    <dbReference type="NCBI Taxonomy" id="1538125"/>
    <lineage>
        <taxon>Eukaryota</taxon>
        <taxon>Metazoa</taxon>
        <taxon>Ecdysozoa</taxon>
        <taxon>Arthropoda</taxon>
        <taxon>Chelicerata</taxon>
        <taxon>Arachnida</taxon>
        <taxon>Araneae</taxon>
        <taxon>Araneomorphae</taxon>
        <taxon>Entelegynae</taxon>
        <taxon>Araneoidea</taxon>
        <taxon>Araneidae</taxon>
        <taxon>Caerostris</taxon>
    </lineage>
</organism>
<evidence type="ECO:0000313" key="2">
    <source>
        <dbReference type="EMBL" id="GIY57700.1"/>
    </source>
</evidence>
<reference evidence="2 3" key="1">
    <citation type="submission" date="2021-06" db="EMBL/GenBank/DDBJ databases">
        <title>Caerostris darwini draft genome.</title>
        <authorList>
            <person name="Kono N."/>
            <person name="Arakawa K."/>
        </authorList>
    </citation>
    <scope>NUCLEOTIDE SEQUENCE [LARGE SCALE GENOMIC DNA]</scope>
</reference>